<evidence type="ECO:0000256" key="5">
    <source>
        <dbReference type="ARBA" id="ARBA00022989"/>
    </source>
</evidence>
<keyword evidence="8" id="KW-0407">Ion channel</keyword>
<comment type="similarity">
    <text evidence="2">Belongs to the aromatic acid exporter (TC 2.A.85) family.</text>
</comment>
<evidence type="ECO:0000313" key="11">
    <source>
        <dbReference type="Proteomes" id="UP001159364"/>
    </source>
</evidence>
<evidence type="ECO:0000256" key="6">
    <source>
        <dbReference type="ARBA" id="ARBA00023065"/>
    </source>
</evidence>
<evidence type="ECO:0000256" key="2">
    <source>
        <dbReference type="ARBA" id="ARBA00007079"/>
    </source>
</evidence>
<accession>A0AAV8S8Q5</accession>
<keyword evidence="3" id="KW-0813">Transport</keyword>
<dbReference type="AlphaFoldDB" id="A0AAV8S8Q5"/>
<protein>
    <recommendedName>
        <fullName evidence="12">Aluminum-activated malate transporter</fullName>
    </recommendedName>
</protein>
<comment type="caution">
    <text evidence="10">The sequence shown here is derived from an EMBL/GenBank/DDBJ whole genome shotgun (WGS) entry which is preliminary data.</text>
</comment>
<keyword evidence="4 9" id="KW-0812">Transmembrane</keyword>
<keyword evidence="5 9" id="KW-1133">Transmembrane helix</keyword>
<keyword evidence="11" id="KW-1185">Reference proteome</keyword>
<feature type="transmembrane region" description="Helical" evidence="9">
    <location>
        <begin position="179"/>
        <end position="198"/>
    </location>
</feature>
<dbReference type="GO" id="GO:0034220">
    <property type="term" value="P:monoatomic ion transmembrane transport"/>
    <property type="evidence" value="ECO:0007669"/>
    <property type="project" value="UniProtKB-KW"/>
</dbReference>
<dbReference type="PANTHER" id="PTHR31086">
    <property type="entry name" value="ALUMINUM-ACTIVATED MALATE TRANSPORTER 10"/>
    <property type="match status" value="1"/>
</dbReference>
<dbReference type="GO" id="GO:0015743">
    <property type="term" value="P:malate transport"/>
    <property type="evidence" value="ECO:0007669"/>
    <property type="project" value="InterPro"/>
</dbReference>
<dbReference type="GO" id="GO:0016020">
    <property type="term" value="C:membrane"/>
    <property type="evidence" value="ECO:0007669"/>
    <property type="project" value="UniProtKB-SubCell"/>
</dbReference>
<dbReference type="EMBL" id="JAIWQS010000012">
    <property type="protein sequence ID" value="KAJ8748586.1"/>
    <property type="molecule type" value="Genomic_DNA"/>
</dbReference>
<evidence type="ECO:0000256" key="7">
    <source>
        <dbReference type="ARBA" id="ARBA00023136"/>
    </source>
</evidence>
<sequence length="474" mass="52571">MGKEASDKLEWKINVDGGTSEKEILMPESGPFHRIWQGLKIMLRDPIFRIRKFLERAWSLAIAEPKKVIHGFKVGLALSLVSLFYYMRPLYDGFGGNAMWAVMTVVVVFEYTVGATLCKCINRATGTFLAGSLGLGVHWIASHSGDKFEPIILGTSVFLLASAATFSRFIPSVKSRFDYGAMIFILTFSLVSISGYRLDKLFEMAHQRVSTIAIGTSLCIIITMLFCPTWAGNELHSLIHSNLEKLADSLDGSVAGYFTSNCNHDFSKKMESYKCVLNSKAAEDSLANFARWEPAHGPFNYWHPWKQYLKVGSALRRCGYCIGTINSSINSEFEAPEFLKKHLHNACTTLSSHASNVLRELATVMATTTKSSKINFFVGEMQHAVKELRNTMICLPNCYPTTRPPPPLECDGKAGITTKATTLSMTEILPVATVMSLLIETAVRIEDIAEQVNDLAEQADFKPATSKKVQSVKN</sequence>
<keyword evidence="6" id="KW-0406">Ion transport</keyword>
<keyword evidence="7 9" id="KW-0472">Membrane</keyword>
<organism evidence="10 11">
    <name type="scientific">Erythroxylum novogranatense</name>
    <dbReference type="NCBI Taxonomy" id="1862640"/>
    <lineage>
        <taxon>Eukaryota</taxon>
        <taxon>Viridiplantae</taxon>
        <taxon>Streptophyta</taxon>
        <taxon>Embryophyta</taxon>
        <taxon>Tracheophyta</taxon>
        <taxon>Spermatophyta</taxon>
        <taxon>Magnoliopsida</taxon>
        <taxon>eudicotyledons</taxon>
        <taxon>Gunneridae</taxon>
        <taxon>Pentapetalae</taxon>
        <taxon>rosids</taxon>
        <taxon>fabids</taxon>
        <taxon>Malpighiales</taxon>
        <taxon>Erythroxylaceae</taxon>
        <taxon>Erythroxylum</taxon>
    </lineage>
</organism>
<evidence type="ECO:0000256" key="3">
    <source>
        <dbReference type="ARBA" id="ARBA00022448"/>
    </source>
</evidence>
<evidence type="ECO:0008006" key="12">
    <source>
        <dbReference type="Google" id="ProtNLM"/>
    </source>
</evidence>
<evidence type="ECO:0000256" key="9">
    <source>
        <dbReference type="SAM" id="Phobius"/>
    </source>
</evidence>
<reference evidence="10 11" key="1">
    <citation type="submission" date="2021-09" db="EMBL/GenBank/DDBJ databases">
        <title>Genomic insights and catalytic innovation underlie evolution of tropane alkaloids biosynthesis.</title>
        <authorList>
            <person name="Wang Y.-J."/>
            <person name="Tian T."/>
            <person name="Huang J.-P."/>
            <person name="Huang S.-X."/>
        </authorList>
    </citation>
    <scope>NUCLEOTIDE SEQUENCE [LARGE SCALE GENOMIC DNA]</scope>
    <source>
        <strain evidence="10">KIB-2018</strain>
        <tissue evidence="10">Leaf</tissue>
    </source>
</reference>
<name>A0AAV8S8Q5_9ROSI</name>
<gene>
    <name evidence="10" type="ORF">K2173_003488</name>
</gene>
<evidence type="ECO:0000256" key="8">
    <source>
        <dbReference type="ARBA" id="ARBA00023303"/>
    </source>
</evidence>
<feature type="transmembrane region" description="Helical" evidence="9">
    <location>
        <begin position="210"/>
        <end position="231"/>
    </location>
</feature>
<feature type="transmembrane region" description="Helical" evidence="9">
    <location>
        <begin position="68"/>
        <end position="86"/>
    </location>
</feature>
<dbReference type="Pfam" id="PF11744">
    <property type="entry name" value="ALMT"/>
    <property type="match status" value="1"/>
</dbReference>
<dbReference type="InterPro" id="IPR020966">
    <property type="entry name" value="ALMT"/>
</dbReference>
<feature type="transmembrane region" description="Helical" evidence="9">
    <location>
        <begin position="98"/>
        <end position="117"/>
    </location>
</feature>
<evidence type="ECO:0000256" key="1">
    <source>
        <dbReference type="ARBA" id="ARBA00004141"/>
    </source>
</evidence>
<dbReference type="Proteomes" id="UP001159364">
    <property type="component" value="Linkage Group LG12"/>
</dbReference>
<proteinExistence type="inferred from homology"/>
<feature type="transmembrane region" description="Helical" evidence="9">
    <location>
        <begin position="124"/>
        <end position="142"/>
    </location>
</feature>
<evidence type="ECO:0000256" key="4">
    <source>
        <dbReference type="ARBA" id="ARBA00022692"/>
    </source>
</evidence>
<evidence type="ECO:0000313" key="10">
    <source>
        <dbReference type="EMBL" id="KAJ8748586.1"/>
    </source>
</evidence>
<feature type="transmembrane region" description="Helical" evidence="9">
    <location>
        <begin position="148"/>
        <end position="167"/>
    </location>
</feature>
<comment type="subcellular location">
    <subcellularLocation>
        <location evidence="1">Membrane</location>
        <topology evidence="1">Multi-pass membrane protein</topology>
    </subcellularLocation>
</comment>